<dbReference type="WBParaSite" id="PTRK_0000876300.1">
    <property type="protein sequence ID" value="PTRK_0000876300.1"/>
    <property type="gene ID" value="PTRK_0000876300"/>
</dbReference>
<feature type="transmembrane region" description="Helical" evidence="6">
    <location>
        <begin position="276"/>
        <end position="296"/>
    </location>
</feature>
<dbReference type="AlphaFoldDB" id="A0A0N4ZKY0"/>
<keyword evidence="8" id="KW-1185">Reference proteome</keyword>
<dbReference type="STRING" id="131310.A0A0N4ZKY0"/>
<feature type="transmembrane region" description="Helical" evidence="6">
    <location>
        <begin position="60"/>
        <end position="83"/>
    </location>
</feature>
<dbReference type="PANTHER" id="PTHR23506">
    <property type="entry name" value="GH10249P"/>
    <property type="match status" value="1"/>
</dbReference>
<dbReference type="InterPro" id="IPR020846">
    <property type="entry name" value="MFS_dom"/>
</dbReference>
<evidence type="ECO:0000256" key="5">
    <source>
        <dbReference type="ARBA" id="ARBA00023136"/>
    </source>
</evidence>
<evidence type="ECO:0000256" key="4">
    <source>
        <dbReference type="ARBA" id="ARBA00022989"/>
    </source>
</evidence>
<feature type="transmembrane region" description="Helical" evidence="6">
    <location>
        <begin position="90"/>
        <end position="112"/>
    </location>
</feature>
<feature type="transmembrane region" description="Helical" evidence="6">
    <location>
        <begin position="187"/>
        <end position="205"/>
    </location>
</feature>
<dbReference type="PROSITE" id="PS50850">
    <property type="entry name" value="MFS"/>
    <property type="match status" value="1"/>
</dbReference>
<feature type="transmembrane region" description="Helical" evidence="6">
    <location>
        <begin position="239"/>
        <end position="256"/>
    </location>
</feature>
<evidence type="ECO:0000313" key="9">
    <source>
        <dbReference type="WBParaSite" id="PTRK_0000876300.1"/>
    </source>
</evidence>
<sequence>MEETKPEPIVEHTTFKTFQLKEWIILSTLVIGNIVSLMEFSCITPFFVDVALKKGVPLTVQGLVFAVFDFWGFILSPCVGRILPILGVRVIYTTGIVLLSIGTFIFAATDLIKSGTGFFISTLILRIVQSTGNVMMFTTTYTIASKDFPKIMSTMLGFTETGAGIGLTIGPVVGGFLYQFVGYPYPFLILGSISSVTAVVAFFYVSSRSGDKIIESSQEDQKEEKKHLTWKELVKIKDIWCMAFTLILVGMVVSFHDSTLAAGSKQFNLTSGQIGLLFLCLALSYATFAPILGLIVDRYSFLNDYVFIVGYILEIGVFTCMGPVPFFNYKSTPKLYGICLAVMGMASSMLFVPSFKRSMDIVLKDHGFAESLKTSSVVSGMYIAAFRLGSFIGPFVGSTLVEHKGYRNALSIVAAICLCSAIFFSIVYLIPRFIKKYHKKDQSVESES</sequence>
<dbReference type="Proteomes" id="UP000038045">
    <property type="component" value="Unplaced"/>
</dbReference>
<feature type="transmembrane region" description="Helical" evidence="6">
    <location>
        <begin position="156"/>
        <end position="181"/>
    </location>
</feature>
<feature type="transmembrane region" description="Helical" evidence="6">
    <location>
        <begin position="376"/>
        <end position="397"/>
    </location>
</feature>
<dbReference type="PANTHER" id="PTHR23506:SF26">
    <property type="entry name" value="MFS-TYPE TRANSPORTER SLC18B1"/>
    <property type="match status" value="1"/>
</dbReference>
<dbReference type="InterPro" id="IPR036259">
    <property type="entry name" value="MFS_trans_sf"/>
</dbReference>
<dbReference type="GO" id="GO:0016020">
    <property type="term" value="C:membrane"/>
    <property type="evidence" value="ECO:0007669"/>
    <property type="project" value="UniProtKB-SubCell"/>
</dbReference>
<keyword evidence="3 6" id="KW-0812">Transmembrane</keyword>
<feature type="transmembrane region" description="Helical" evidence="6">
    <location>
        <begin position="335"/>
        <end position="355"/>
    </location>
</feature>
<evidence type="ECO:0000256" key="2">
    <source>
        <dbReference type="ARBA" id="ARBA00022448"/>
    </source>
</evidence>
<name>A0A0N4ZKY0_PARTI</name>
<organism evidence="8 9">
    <name type="scientific">Parastrongyloides trichosuri</name>
    <name type="common">Possum-specific nematode worm</name>
    <dbReference type="NCBI Taxonomy" id="131310"/>
    <lineage>
        <taxon>Eukaryota</taxon>
        <taxon>Metazoa</taxon>
        <taxon>Ecdysozoa</taxon>
        <taxon>Nematoda</taxon>
        <taxon>Chromadorea</taxon>
        <taxon>Rhabditida</taxon>
        <taxon>Tylenchina</taxon>
        <taxon>Panagrolaimomorpha</taxon>
        <taxon>Strongyloidoidea</taxon>
        <taxon>Strongyloididae</taxon>
        <taxon>Parastrongyloides</taxon>
    </lineage>
</organism>
<comment type="subcellular location">
    <subcellularLocation>
        <location evidence="1">Membrane</location>
        <topology evidence="1">Multi-pass membrane protein</topology>
    </subcellularLocation>
</comment>
<evidence type="ECO:0000313" key="8">
    <source>
        <dbReference type="Proteomes" id="UP000038045"/>
    </source>
</evidence>
<feature type="transmembrane region" description="Helical" evidence="6">
    <location>
        <begin position="308"/>
        <end position="329"/>
    </location>
</feature>
<proteinExistence type="predicted"/>
<keyword evidence="2" id="KW-0813">Transport</keyword>
<feature type="domain" description="Major facilitator superfamily (MFS) profile" evidence="7">
    <location>
        <begin position="25"/>
        <end position="432"/>
    </location>
</feature>
<keyword evidence="5 6" id="KW-0472">Membrane</keyword>
<feature type="transmembrane region" description="Helical" evidence="6">
    <location>
        <begin position="118"/>
        <end position="144"/>
    </location>
</feature>
<dbReference type="InterPro" id="IPR011701">
    <property type="entry name" value="MFS"/>
</dbReference>
<reference evidence="9" key="1">
    <citation type="submission" date="2017-02" db="UniProtKB">
        <authorList>
            <consortium name="WormBaseParasite"/>
        </authorList>
    </citation>
    <scope>IDENTIFICATION</scope>
</reference>
<evidence type="ECO:0000256" key="1">
    <source>
        <dbReference type="ARBA" id="ARBA00004141"/>
    </source>
</evidence>
<evidence type="ECO:0000256" key="6">
    <source>
        <dbReference type="SAM" id="Phobius"/>
    </source>
</evidence>
<dbReference type="Gene3D" id="1.20.1250.20">
    <property type="entry name" value="MFS general substrate transporter like domains"/>
    <property type="match status" value="2"/>
</dbReference>
<feature type="transmembrane region" description="Helical" evidence="6">
    <location>
        <begin position="409"/>
        <end position="430"/>
    </location>
</feature>
<protein>
    <submittedName>
        <fullName evidence="9">MFS domain-containing protein</fullName>
    </submittedName>
</protein>
<dbReference type="InterPro" id="IPR050930">
    <property type="entry name" value="MFS_Vesicular_Transporter"/>
</dbReference>
<evidence type="ECO:0000256" key="3">
    <source>
        <dbReference type="ARBA" id="ARBA00022692"/>
    </source>
</evidence>
<feature type="transmembrane region" description="Helical" evidence="6">
    <location>
        <begin position="23"/>
        <end position="48"/>
    </location>
</feature>
<accession>A0A0N4ZKY0</accession>
<keyword evidence="4 6" id="KW-1133">Transmembrane helix</keyword>
<evidence type="ECO:0000259" key="7">
    <source>
        <dbReference type="PROSITE" id="PS50850"/>
    </source>
</evidence>
<dbReference type="Pfam" id="PF07690">
    <property type="entry name" value="MFS_1"/>
    <property type="match status" value="2"/>
</dbReference>
<dbReference type="GO" id="GO:0022857">
    <property type="term" value="F:transmembrane transporter activity"/>
    <property type="evidence" value="ECO:0007669"/>
    <property type="project" value="InterPro"/>
</dbReference>
<dbReference type="SUPFAM" id="SSF103473">
    <property type="entry name" value="MFS general substrate transporter"/>
    <property type="match status" value="1"/>
</dbReference>